<comment type="catalytic activity">
    <reaction evidence="11">
        <text>L-threonyl-[protein] + ATP = O-phospho-L-threonyl-[protein] + ADP + H(+)</text>
        <dbReference type="Rhea" id="RHEA:46608"/>
        <dbReference type="Rhea" id="RHEA-COMP:11060"/>
        <dbReference type="Rhea" id="RHEA-COMP:11605"/>
        <dbReference type="ChEBI" id="CHEBI:15378"/>
        <dbReference type="ChEBI" id="CHEBI:30013"/>
        <dbReference type="ChEBI" id="CHEBI:30616"/>
        <dbReference type="ChEBI" id="CHEBI:61977"/>
        <dbReference type="ChEBI" id="CHEBI:456216"/>
        <dbReference type="EC" id="2.7.11.12"/>
    </reaction>
</comment>
<keyword evidence="5" id="KW-0597">Phosphoprotein</keyword>
<sequence>MSKEGERKRDNIKESFDKAGDEIVNVFSKLGEGLKSIGDKTKEALKTDTIAVKIDETWDKAIVQPTKRTIEFFEESGEKVTEKHRLRVAKAQEGAKRWKVVFAKPLLDIGVIPYRPPTFSKSDQDNALIEGALMNNFVFAHVSSKLLPGLIDAFEPVMITKGTEIIKEGDVGDYFYVIGSGQVAFEVDGKHVGDANPGQTFGELALLYQAPRAATCKAKSMCGLFRLDQETFRRIMAEQVEDANKKVIEVLKKVPYFKDLDEDYLYKIVNNLKVTRYNKGDVLVNKGDLITKFVIMKEGRVKVTDIQAGGSDYKEIEFGPGDFFGEATFVSGTGSLATVTAMTSVVALTIDKDVFVKMIGSDVHKLIKRTLDKKKLASIPFGKRKGPAANELDLLASAVVDKKFAKGHVFFKEGTRCMPSLYLVRKGEVSIGSSSYPNLENILGFKLSEGEVKRVGHLGYFGNDTLGDNETGEFGKAKYTCIALTDVEVGVLDLNAIKGVVIARSEEEKMGLKDLEMVRIIGAGTFGKVWLCTMKGSNEAYALKSQVKKQLIEYNQADGVIREKNIMEKLDHPFIIEMVSSFKDENKLYMLLKLYQGGELQTVIHTDTRNGIPEWAARFYAANILEGLSHMHHRNIVYRDLKPENVLLDSEGYCVIVDLGFAKVISGKTYTFCGTPLYLAPEIIKQKGHDKGADHWSWGVLVYEMIQGMTPFYDGKVDQMGLFKNIVKRRMQPYDDGLISEEGKDLINRILVVEPEDRLGSFAAADKDIKEHPFFNDIDWQDLQQMKAKVPFKPKVKDPLDGSNFDDYSKLEAKEKKARMVKLTGAEQRLFDAF</sequence>
<dbReference type="Pfam" id="PF00069">
    <property type="entry name" value="Pkinase"/>
    <property type="match status" value="1"/>
</dbReference>
<evidence type="ECO:0000313" key="17">
    <source>
        <dbReference type="EMBL" id="KAK1745629.1"/>
    </source>
</evidence>
<dbReference type="GO" id="GO:0004691">
    <property type="term" value="F:cAMP-dependent protein kinase activity"/>
    <property type="evidence" value="ECO:0007669"/>
    <property type="project" value="TreeGrafter"/>
</dbReference>
<evidence type="ECO:0000256" key="8">
    <source>
        <dbReference type="ARBA" id="ARBA00022777"/>
    </source>
</evidence>
<evidence type="ECO:0000256" key="11">
    <source>
        <dbReference type="ARBA" id="ARBA00047298"/>
    </source>
</evidence>
<dbReference type="SMART" id="SM00100">
    <property type="entry name" value="cNMP"/>
    <property type="match status" value="2"/>
</dbReference>
<dbReference type="PROSITE" id="PS50042">
    <property type="entry name" value="CNMP_BINDING_3"/>
    <property type="match status" value="2"/>
</dbReference>
<feature type="domain" description="Protein kinase" evidence="14">
    <location>
        <begin position="515"/>
        <end position="775"/>
    </location>
</feature>
<dbReference type="CDD" id="cd00038">
    <property type="entry name" value="CAP_ED"/>
    <property type="match status" value="3"/>
</dbReference>
<keyword evidence="6 17" id="KW-0808">Transferase</keyword>
<feature type="domain" description="Cyclic nucleotide-binding" evidence="15">
    <location>
        <begin position="256"/>
        <end position="360"/>
    </location>
</feature>
<dbReference type="PROSITE" id="PS00108">
    <property type="entry name" value="PROTEIN_KINASE_ST"/>
    <property type="match status" value="1"/>
</dbReference>
<feature type="domain" description="Cyclic nucleotide-binding" evidence="15">
    <location>
        <begin position="138"/>
        <end position="253"/>
    </location>
</feature>
<organism evidence="17 18">
    <name type="scientific">Skeletonema marinoi</name>
    <dbReference type="NCBI Taxonomy" id="267567"/>
    <lineage>
        <taxon>Eukaryota</taxon>
        <taxon>Sar</taxon>
        <taxon>Stramenopiles</taxon>
        <taxon>Ochrophyta</taxon>
        <taxon>Bacillariophyta</taxon>
        <taxon>Coscinodiscophyceae</taxon>
        <taxon>Thalassiosirophycidae</taxon>
        <taxon>Thalassiosirales</taxon>
        <taxon>Skeletonemataceae</taxon>
        <taxon>Skeletonema</taxon>
        <taxon>Skeletonema marinoi-dohrnii complex</taxon>
    </lineage>
</organism>
<dbReference type="PROSITE" id="PS50011">
    <property type="entry name" value="PROTEIN_KINASE_DOM"/>
    <property type="match status" value="1"/>
</dbReference>
<dbReference type="FunFam" id="3.30.200.20:FF:000042">
    <property type="entry name" value="Aurora kinase A"/>
    <property type="match status" value="1"/>
</dbReference>
<dbReference type="InterPro" id="IPR018488">
    <property type="entry name" value="cNMP-bd_CS"/>
</dbReference>
<feature type="domain" description="AGC-kinase C-terminal" evidence="16">
    <location>
        <begin position="776"/>
        <end position="834"/>
    </location>
</feature>
<evidence type="ECO:0000256" key="2">
    <source>
        <dbReference type="ARBA" id="ARBA00012428"/>
    </source>
</evidence>
<keyword evidence="7 13" id="KW-0547">Nucleotide-binding</keyword>
<dbReference type="PROSITE" id="PS51285">
    <property type="entry name" value="AGC_KINASE_CTER"/>
    <property type="match status" value="1"/>
</dbReference>
<dbReference type="InterPro" id="IPR014710">
    <property type="entry name" value="RmlC-like_jellyroll"/>
</dbReference>
<dbReference type="GO" id="GO:0005524">
    <property type="term" value="F:ATP binding"/>
    <property type="evidence" value="ECO:0007669"/>
    <property type="project" value="UniProtKB-UniRule"/>
</dbReference>
<dbReference type="InterPro" id="IPR011009">
    <property type="entry name" value="Kinase-like_dom_sf"/>
</dbReference>
<evidence type="ECO:0000259" key="14">
    <source>
        <dbReference type="PROSITE" id="PS50011"/>
    </source>
</evidence>
<evidence type="ECO:0000256" key="5">
    <source>
        <dbReference type="ARBA" id="ARBA00022553"/>
    </source>
</evidence>
<evidence type="ECO:0000256" key="10">
    <source>
        <dbReference type="ARBA" id="ARBA00022992"/>
    </source>
</evidence>
<keyword evidence="9 13" id="KW-0067">ATP-binding</keyword>
<dbReference type="InterPro" id="IPR008271">
    <property type="entry name" value="Ser/Thr_kinase_AS"/>
</dbReference>
<comment type="caution">
    <text evidence="17">The sequence shown here is derived from an EMBL/GenBank/DDBJ whole genome shotgun (WGS) entry which is preliminary data.</text>
</comment>
<keyword evidence="8 17" id="KW-0418">Kinase</keyword>
<evidence type="ECO:0000256" key="13">
    <source>
        <dbReference type="PROSITE-ProRule" id="PRU10141"/>
    </source>
</evidence>
<evidence type="ECO:0000256" key="12">
    <source>
        <dbReference type="ARBA" id="ARBA00047462"/>
    </source>
</evidence>
<dbReference type="PROSITE" id="PS00888">
    <property type="entry name" value="CNMP_BINDING_1"/>
    <property type="match status" value="1"/>
</dbReference>
<dbReference type="SMART" id="SM00133">
    <property type="entry name" value="S_TK_X"/>
    <property type="match status" value="1"/>
</dbReference>
<dbReference type="PRINTS" id="PR00103">
    <property type="entry name" value="CAMPKINASE"/>
</dbReference>
<dbReference type="PANTHER" id="PTHR24353:SF143">
    <property type="entry name" value="PROTEIN KINASE DOMAIN-CONTAINING PROTEIN"/>
    <property type="match status" value="1"/>
</dbReference>
<comment type="similarity">
    <text evidence="1">Belongs to the protein kinase superfamily. AGC Ser/Thr protein kinase family. cGMP subfamily.</text>
</comment>
<dbReference type="InterPro" id="IPR017441">
    <property type="entry name" value="Protein_kinase_ATP_BS"/>
</dbReference>
<evidence type="ECO:0000256" key="6">
    <source>
        <dbReference type="ARBA" id="ARBA00022679"/>
    </source>
</evidence>
<dbReference type="SMART" id="SM00220">
    <property type="entry name" value="S_TKc"/>
    <property type="match status" value="1"/>
</dbReference>
<dbReference type="GO" id="GO:0005952">
    <property type="term" value="C:cAMP-dependent protein kinase complex"/>
    <property type="evidence" value="ECO:0007669"/>
    <property type="project" value="TreeGrafter"/>
</dbReference>
<gene>
    <name evidence="17" type="ORF">QTG54_003553</name>
</gene>
<accession>A0AAD8YFK8</accession>
<dbReference type="AlphaFoldDB" id="A0AAD8YFK8"/>
<dbReference type="EC" id="2.7.11.12" evidence="2"/>
<evidence type="ECO:0000256" key="7">
    <source>
        <dbReference type="ARBA" id="ARBA00022741"/>
    </source>
</evidence>
<dbReference type="EMBL" id="JATAAI010000005">
    <property type="protein sequence ID" value="KAK1745629.1"/>
    <property type="molecule type" value="Genomic_DNA"/>
</dbReference>
<evidence type="ECO:0000256" key="9">
    <source>
        <dbReference type="ARBA" id="ARBA00022840"/>
    </source>
</evidence>
<dbReference type="Proteomes" id="UP001224775">
    <property type="component" value="Unassembled WGS sequence"/>
</dbReference>
<evidence type="ECO:0000313" key="18">
    <source>
        <dbReference type="Proteomes" id="UP001224775"/>
    </source>
</evidence>
<dbReference type="FunFam" id="1.10.510.10:FF:000048">
    <property type="entry name" value="Protein kinase C"/>
    <property type="match status" value="1"/>
</dbReference>
<dbReference type="Pfam" id="PF00027">
    <property type="entry name" value="cNMP_binding"/>
    <property type="match status" value="2"/>
</dbReference>
<reference evidence="17" key="1">
    <citation type="submission" date="2023-06" db="EMBL/GenBank/DDBJ databases">
        <title>Survivors Of The Sea: Transcriptome response of Skeletonema marinoi to long-term dormancy.</title>
        <authorList>
            <person name="Pinder M.I.M."/>
            <person name="Kourtchenko O."/>
            <person name="Robertson E.K."/>
            <person name="Larsson T."/>
            <person name="Maumus F."/>
            <person name="Osuna-Cruz C.M."/>
            <person name="Vancaester E."/>
            <person name="Stenow R."/>
            <person name="Vandepoele K."/>
            <person name="Ploug H."/>
            <person name="Bruchert V."/>
            <person name="Godhe A."/>
            <person name="Topel M."/>
        </authorList>
    </citation>
    <scope>NUCLEOTIDE SEQUENCE</scope>
    <source>
        <strain evidence="17">R05AC</strain>
    </source>
</reference>
<dbReference type="Gene3D" id="3.30.200.20">
    <property type="entry name" value="Phosphorylase Kinase, domain 1"/>
    <property type="match status" value="1"/>
</dbReference>
<dbReference type="SUPFAM" id="SSF51206">
    <property type="entry name" value="cAMP-binding domain-like"/>
    <property type="match status" value="3"/>
</dbReference>
<evidence type="ECO:0000256" key="3">
    <source>
        <dbReference type="ARBA" id="ARBA00022527"/>
    </source>
</evidence>
<dbReference type="InterPro" id="IPR000961">
    <property type="entry name" value="AGC-kinase_C"/>
</dbReference>
<keyword evidence="4" id="KW-0140">cGMP</keyword>
<keyword evidence="10" id="KW-0142">cGMP-binding</keyword>
<keyword evidence="18" id="KW-1185">Reference proteome</keyword>
<dbReference type="InterPro" id="IPR018490">
    <property type="entry name" value="cNMP-bd_dom_sf"/>
</dbReference>
<evidence type="ECO:0000256" key="1">
    <source>
        <dbReference type="ARBA" id="ARBA00006352"/>
    </source>
</evidence>
<feature type="binding site" evidence="13">
    <location>
        <position position="544"/>
    </location>
    <ligand>
        <name>ATP</name>
        <dbReference type="ChEBI" id="CHEBI:30616"/>
    </ligand>
</feature>
<dbReference type="Gene3D" id="2.60.120.10">
    <property type="entry name" value="Jelly Rolls"/>
    <property type="match status" value="3"/>
</dbReference>
<dbReference type="PROSITE" id="PS00107">
    <property type="entry name" value="PROTEIN_KINASE_ATP"/>
    <property type="match status" value="1"/>
</dbReference>
<dbReference type="Gene3D" id="1.10.510.10">
    <property type="entry name" value="Transferase(Phosphotransferase) domain 1"/>
    <property type="match status" value="1"/>
</dbReference>
<evidence type="ECO:0000256" key="4">
    <source>
        <dbReference type="ARBA" id="ARBA00022535"/>
    </source>
</evidence>
<evidence type="ECO:0000259" key="15">
    <source>
        <dbReference type="PROSITE" id="PS50042"/>
    </source>
</evidence>
<dbReference type="SUPFAM" id="SSF56112">
    <property type="entry name" value="Protein kinase-like (PK-like)"/>
    <property type="match status" value="1"/>
</dbReference>
<dbReference type="GO" id="GO:0004692">
    <property type="term" value="F:cGMP-dependent protein kinase activity"/>
    <property type="evidence" value="ECO:0007669"/>
    <property type="project" value="UniProtKB-EC"/>
</dbReference>
<dbReference type="PANTHER" id="PTHR24353">
    <property type="entry name" value="CYCLIC NUCLEOTIDE-DEPENDENT PROTEIN KINASE"/>
    <property type="match status" value="1"/>
</dbReference>
<dbReference type="GO" id="GO:0030553">
    <property type="term" value="F:cGMP binding"/>
    <property type="evidence" value="ECO:0007669"/>
    <property type="project" value="UniProtKB-KW"/>
</dbReference>
<name>A0AAD8YFK8_9STRA</name>
<comment type="catalytic activity">
    <reaction evidence="12">
        <text>L-seryl-[protein] + ATP = O-phospho-L-seryl-[protein] + ADP + H(+)</text>
        <dbReference type="Rhea" id="RHEA:17989"/>
        <dbReference type="Rhea" id="RHEA-COMP:9863"/>
        <dbReference type="Rhea" id="RHEA-COMP:11604"/>
        <dbReference type="ChEBI" id="CHEBI:15378"/>
        <dbReference type="ChEBI" id="CHEBI:29999"/>
        <dbReference type="ChEBI" id="CHEBI:30616"/>
        <dbReference type="ChEBI" id="CHEBI:83421"/>
        <dbReference type="ChEBI" id="CHEBI:456216"/>
        <dbReference type="EC" id="2.7.11.12"/>
    </reaction>
</comment>
<dbReference type="InterPro" id="IPR000595">
    <property type="entry name" value="cNMP-bd_dom"/>
</dbReference>
<evidence type="ECO:0000259" key="16">
    <source>
        <dbReference type="PROSITE" id="PS51285"/>
    </source>
</evidence>
<protein>
    <recommendedName>
        <fullName evidence="2">cGMP-dependent protein kinase</fullName>
        <ecNumber evidence="2">2.7.11.12</ecNumber>
    </recommendedName>
</protein>
<keyword evidence="3" id="KW-0723">Serine/threonine-protein kinase</keyword>
<dbReference type="InterPro" id="IPR000719">
    <property type="entry name" value="Prot_kinase_dom"/>
</dbReference>
<proteinExistence type="inferred from homology"/>